<name>A0A6J4V3Y1_9DEIN</name>
<feature type="domain" description="ABC-2 type transporter transmembrane" evidence="6">
    <location>
        <begin position="32"/>
        <end position="394"/>
    </location>
</feature>
<keyword evidence="4 5" id="KW-0472">Membrane</keyword>
<evidence type="ECO:0000256" key="5">
    <source>
        <dbReference type="SAM" id="Phobius"/>
    </source>
</evidence>
<proteinExistence type="predicted"/>
<feature type="transmembrane region" description="Helical" evidence="5">
    <location>
        <begin position="184"/>
        <end position="205"/>
    </location>
</feature>
<dbReference type="AlphaFoldDB" id="A0A6J4V3Y1"/>
<protein>
    <recommendedName>
        <fullName evidence="6">ABC-2 type transporter transmembrane domain-containing protein</fullName>
    </recommendedName>
</protein>
<keyword evidence="2 5" id="KW-0812">Transmembrane</keyword>
<evidence type="ECO:0000256" key="1">
    <source>
        <dbReference type="ARBA" id="ARBA00004141"/>
    </source>
</evidence>
<evidence type="ECO:0000313" key="7">
    <source>
        <dbReference type="EMBL" id="CAA9567848.1"/>
    </source>
</evidence>
<dbReference type="Pfam" id="PF12698">
    <property type="entry name" value="ABC2_membrane_3"/>
    <property type="match status" value="1"/>
</dbReference>
<gene>
    <name evidence="7" type="ORF">AVDCRST_MAG86-1355</name>
</gene>
<dbReference type="GO" id="GO:0140359">
    <property type="term" value="F:ABC-type transporter activity"/>
    <property type="evidence" value="ECO:0007669"/>
    <property type="project" value="InterPro"/>
</dbReference>
<dbReference type="InterPro" id="IPR013525">
    <property type="entry name" value="ABC2_TM"/>
</dbReference>
<feature type="transmembrane region" description="Helical" evidence="5">
    <location>
        <begin position="235"/>
        <end position="268"/>
    </location>
</feature>
<organism evidence="7">
    <name type="scientific">uncultured Truepera sp</name>
    <dbReference type="NCBI Taxonomy" id="543023"/>
    <lineage>
        <taxon>Bacteria</taxon>
        <taxon>Thermotogati</taxon>
        <taxon>Deinococcota</taxon>
        <taxon>Deinococci</taxon>
        <taxon>Trueperales</taxon>
        <taxon>Trueperaceae</taxon>
        <taxon>Truepera</taxon>
        <taxon>environmental samples</taxon>
    </lineage>
</organism>
<feature type="transmembrane region" description="Helical" evidence="5">
    <location>
        <begin position="28"/>
        <end position="50"/>
    </location>
</feature>
<evidence type="ECO:0000256" key="2">
    <source>
        <dbReference type="ARBA" id="ARBA00022692"/>
    </source>
</evidence>
<sequence length="406" mass="42867">MRLPFVFAIAGREIVSTLRDHRAVLANLLIPLLVLPLVMLGLPLLIGGLFGREAVTESEVGAEGLERLPAALVRALSEENIRLIAVPDAAEAVRSEAVVAALEIPATFAAQLRNGNAPLTLYRKSGGLRAELVTEKLTGAIDTFQKARVQAQVRRAGLDPNVLTPVVLTTRDASSAAERASGSLGWLIPFFIVVWTLTGGQMVAIDATAGEKERGTLEALLVTPVRRAEVVVGKFLATLLFGLSAALVAIVGFLASGALLGLLFIGRLSGEAGELASSLGGSLSVRGGAVLALLFSAVLLAALVAALLIAVTLFARSLKEAQSYVAPLSLVLVLPVVALQFAEFFMHPLLYALPAFGTLLLMNDLVQGTFFLRSALWAWGSSLGLAALLLWFALSSFRRESVLFRT</sequence>
<evidence type="ECO:0000256" key="4">
    <source>
        <dbReference type="ARBA" id="ARBA00023136"/>
    </source>
</evidence>
<comment type="subcellular location">
    <subcellularLocation>
        <location evidence="1">Membrane</location>
        <topology evidence="1">Multi-pass membrane protein</topology>
    </subcellularLocation>
</comment>
<dbReference type="EMBL" id="CADCWP010000090">
    <property type="protein sequence ID" value="CAA9567848.1"/>
    <property type="molecule type" value="Genomic_DNA"/>
</dbReference>
<accession>A0A6J4V3Y1</accession>
<dbReference type="PANTHER" id="PTHR43471:SF3">
    <property type="entry name" value="ABC TRANSPORTER PERMEASE PROTEIN NATB"/>
    <property type="match status" value="1"/>
</dbReference>
<feature type="transmembrane region" description="Helical" evidence="5">
    <location>
        <begin position="321"/>
        <end position="342"/>
    </location>
</feature>
<feature type="transmembrane region" description="Helical" evidence="5">
    <location>
        <begin position="289"/>
        <end position="315"/>
    </location>
</feature>
<keyword evidence="3 5" id="KW-1133">Transmembrane helix</keyword>
<dbReference type="GO" id="GO:0016020">
    <property type="term" value="C:membrane"/>
    <property type="evidence" value="ECO:0007669"/>
    <property type="project" value="UniProtKB-SubCell"/>
</dbReference>
<dbReference type="PANTHER" id="PTHR43471">
    <property type="entry name" value="ABC TRANSPORTER PERMEASE"/>
    <property type="match status" value="1"/>
</dbReference>
<feature type="transmembrane region" description="Helical" evidence="5">
    <location>
        <begin position="376"/>
        <end position="397"/>
    </location>
</feature>
<evidence type="ECO:0000256" key="3">
    <source>
        <dbReference type="ARBA" id="ARBA00022989"/>
    </source>
</evidence>
<evidence type="ECO:0000259" key="6">
    <source>
        <dbReference type="Pfam" id="PF12698"/>
    </source>
</evidence>
<reference evidence="7" key="1">
    <citation type="submission" date="2020-02" db="EMBL/GenBank/DDBJ databases">
        <authorList>
            <person name="Meier V. D."/>
        </authorList>
    </citation>
    <scope>NUCLEOTIDE SEQUENCE</scope>
    <source>
        <strain evidence="7">AVDCRST_MAG86</strain>
    </source>
</reference>